<protein>
    <submittedName>
        <fullName evidence="2">Gfo/Idh/MocA family oxidoreductase</fullName>
    </submittedName>
</protein>
<dbReference type="PANTHER" id="PTHR43377:SF8">
    <property type="entry name" value="BLR3664 PROTEIN"/>
    <property type="match status" value="1"/>
</dbReference>
<dbReference type="Gene3D" id="3.30.360.10">
    <property type="entry name" value="Dihydrodipicolinate Reductase, domain 2"/>
    <property type="match status" value="1"/>
</dbReference>
<dbReference type="EMBL" id="CP097253">
    <property type="protein sequence ID" value="UUR09284.1"/>
    <property type="molecule type" value="Genomic_DNA"/>
</dbReference>
<keyword evidence="3" id="KW-1185">Reference proteome</keyword>
<dbReference type="Gene3D" id="3.40.50.720">
    <property type="entry name" value="NAD(P)-binding Rossmann-like Domain"/>
    <property type="match status" value="1"/>
</dbReference>
<feature type="domain" description="Gfo/Idh/MocA-like oxidoreductase N-terminal" evidence="1">
    <location>
        <begin position="4"/>
        <end position="113"/>
    </location>
</feature>
<dbReference type="Proteomes" id="UP000831921">
    <property type="component" value="Chromosome"/>
</dbReference>
<dbReference type="Pfam" id="PF01408">
    <property type="entry name" value="GFO_IDH_MocA"/>
    <property type="match status" value="1"/>
</dbReference>
<sequence>MKPIRTAIIGFGKIAEDQHVPAIAGNPRFELAGSVSRQGKGPAPNFTSAEDLLAAVPDLQAAAITTPPRPRFDIARTCIARGLHLLLEKPPCATLGEIEELRRLAEAAGTTLFTTWHAQHNGGVAAAKKLLADARIRSMKITWHEDVHKWHPGQQWVFEPGGFGVFDPGINAFSVATAILPAPLFVREGTLFFPANAHTPIAAELSFTSPAADGPLSASLDWRKTDGEEWTIDIETADGSRLQLLDGGARLLLNGDEVATSGIGEYPDLYARFAQLIDCRESLVDVEPLRLVADSLLVGKRETVEAVTV</sequence>
<evidence type="ECO:0000313" key="3">
    <source>
        <dbReference type="Proteomes" id="UP000831921"/>
    </source>
</evidence>
<organism evidence="2 3">
    <name type="scientific">Sphingomonas glaciei</name>
    <dbReference type="NCBI Taxonomy" id="2938948"/>
    <lineage>
        <taxon>Bacteria</taxon>
        <taxon>Pseudomonadati</taxon>
        <taxon>Pseudomonadota</taxon>
        <taxon>Alphaproteobacteria</taxon>
        <taxon>Sphingomonadales</taxon>
        <taxon>Sphingomonadaceae</taxon>
        <taxon>Sphingomonas</taxon>
    </lineage>
</organism>
<proteinExistence type="predicted"/>
<reference evidence="2 3" key="1">
    <citation type="submission" date="2022-05" db="EMBL/GenBank/DDBJ databases">
        <title>S8-45 Sphingomonas ultraviolaceadurans.</title>
        <authorList>
            <person name="Liu Y."/>
        </authorList>
    </citation>
    <scope>NUCLEOTIDE SEQUENCE [LARGE SCALE GENOMIC DNA]</scope>
    <source>
        <strain evidence="2 3">S8-45</strain>
    </source>
</reference>
<dbReference type="SUPFAM" id="SSF51735">
    <property type="entry name" value="NAD(P)-binding Rossmann-fold domains"/>
    <property type="match status" value="1"/>
</dbReference>
<dbReference type="RefSeq" id="WP_249505052.1">
    <property type="nucleotide sequence ID" value="NZ_CP097253.1"/>
</dbReference>
<evidence type="ECO:0000259" key="1">
    <source>
        <dbReference type="Pfam" id="PF01408"/>
    </source>
</evidence>
<accession>A0ABY5MZ38</accession>
<name>A0ABY5MZ38_9SPHN</name>
<dbReference type="InterPro" id="IPR051450">
    <property type="entry name" value="Gfo/Idh/MocA_Oxidoreductases"/>
</dbReference>
<dbReference type="InterPro" id="IPR036291">
    <property type="entry name" value="NAD(P)-bd_dom_sf"/>
</dbReference>
<evidence type="ECO:0000313" key="2">
    <source>
        <dbReference type="EMBL" id="UUR09284.1"/>
    </source>
</evidence>
<dbReference type="PANTHER" id="PTHR43377">
    <property type="entry name" value="BILIVERDIN REDUCTASE A"/>
    <property type="match status" value="1"/>
</dbReference>
<dbReference type="InterPro" id="IPR000683">
    <property type="entry name" value="Gfo/Idh/MocA-like_OxRdtase_N"/>
</dbReference>
<gene>
    <name evidence="2" type="ORF">M1K48_06650</name>
</gene>